<dbReference type="KEGG" id="lhb:D1010_10030"/>
<evidence type="ECO:0000313" key="2">
    <source>
        <dbReference type="EMBL" id="QFR23717.1"/>
    </source>
</evidence>
<evidence type="ECO:0000313" key="1">
    <source>
        <dbReference type="EMBL" id="QFR23209.1"/>
    </source>
</evidence>
<dbReference type="EMBL" id="CP045143">
    <property type="protein sequence ID" value="QFR23717.1"/>
    <property type="molecule type" value="Genomic_DNA"/>
</dbReference>
<sequence length="134" mass="15662">MMKNVYVDSLVTGESFEATDKQHYRDELPDGTNWKAMEFDSGAYPVRKSYQHRDPYHDHPQYQVLTECGRVKTARCIAEYYDNPELGSSTRWAGWVEYEDGRIEFYNSADYYIGAAHLPKQAYSRFQAMSLFDS</sequence>
<organism evidence="2 3">
    <name type="scientific">Schleiferilactobacillus harbinensis</name>
    <dbReference type="NCBI Taxonomy" id="304207"/>
    <lineage>
        <taxon>Bacteria</taxon>
        <taxon>Bacillati</taxon>
        <taxon>Bacillota</taxon>
        <taxon>Bacilli</taxon>
        <taxon>Lactobacillales</taxon>
        <taxon>Lactobacillaceae</taxon>
        <taxon>Schleiferilactobacillus</taxon>
    </lineage>
</organism>
<dbReference type="KEGG" id="lhb:D1010_07230"/>
<dbReference type="Proteomes" id="UP000326779">
    <property type="component" value="Chromosome"/>
</dbReference>
<evidence type="ECO:0000313" key="3">
    <source>
        <dbReference type="Proteomes" id="UP000326779"/>
    </source>
</evidence>
<dbReference type="AlphaFoldDB" id="A0A5P8M5V4"/>
<accession>A0A5P8M5V4</accession>
<reference evidence="2 3" key="1">
    <citation type="submission" date="2019-10" db="EMBL/GenBank/DDBJ databases">
        <title>The completed genome of Lactobacillus harbinensis M1.</title>
        <authorList>
            <person name="Zheng Y."/>
        </authorList>
    </citation>
    <scope>NUCLEOTIDE SEQUENCE [LARGE SCALE GENOMIC DNA]</scope>
    <source>
        <strain evidence="2 3">M1</strain>
    </source>
</reference>
<proteinExistence type="predicted"/>
<gene>
    <name evidence="1" type="ORF">D1010_07230</name>
    <name evidence="2" type="ORF">D1010_10030</name>
</gene>
<dbReference type="RefSeq" id="WP_152260609.1">
    <property type="nucleotide sequence ID" value="NZ_CP045143.1"/>
</dbReference>
<dbReference type="EMBL" id="CP045143">
    <property type="protein sequence ID" value="QFR23209.1"/>
    <property type="molecule type" value="Genomic_DNA"/>
</dbReference>
<name>A0A5P8M5V4_9LACO</name>
<protein>
    <submittedName>
        <fullName evidence="2">Uncharacterized protein</fullName>
    </submittedName>
</protein>